<name>A0AAW1T386_9CHLO</name>
<comment type="caution">
    <text evidence="4">The sequence shown here is derived from an EMBL/GenBank/DDBJ whole genome shotgun (WGS) entry which is preliminary data.</text>
</comment>
<reference evidence="4 5" key="1">
    <citation type="journal article" date="2024" name="Nat. Commun.">
        <title>Phylogenomics reveals the evolutionary origins of lichenization in chlorophyte algae.</title>
        <authorList>
            <person name="Puginier C."/>
            <person name="Libourel C."/>
            <person name="Otte J."/>
            <person name="Skaloud P."/>
            <person name="Haon M."/>
            <person name="Grisel S."/>
            <person name="Petersen M."/>
            <person name="Berrin J.G."/>
            <person name="Delaux P.M."/>
            <person name="Dal Grande F."/>
            <person name="Keller J."/>
        </authorList>
    </citation>
    <scope>NUCLEOTIDE SEQUENCE [LARGE SCALE GENOMIC DNA]</scope>
    <source>
        <strain evidence="4 5">SAG 2523</strain>
    </source>
</reference>
<evidence type="ECO:0000256" key="2">
    <source>
        <dbReference type="SAM" id="Phobius"/>
    </source>
</evidence>
<dbReference type="Pfam" id="PF05345">
    <property type="entry name" value="He_PIG"/>
    <property type="match status" value="1"/>
</dbReference>
<feature type="compositionally biased region" description="Polar residues" evidence="1">
    <location>
        <begin position="672"/>
        <end position="681"/>
    </location>
</feature>
<dbReference type="Proteomes" id="UP001485043">
    <property type="component" value="Unassembled WGS sequence"/>
</dbReference>
<feature type="compositionally biased region" description="Polar residues" evidence="1">
    <location>
        <begin position="383"/>
        <end position="393"/>
    </location>
</feature>
<dbReference type="Gene3D" id="2.60.40.10">
    <property type="entry name" value="Immunoglobulins"/>
    <property type="match status" value="1"/>
</dbReference>
<keyword evidence="2" id="KW-1133">Transmembrane helix</keyword>
<dbReference type="GO" id="GO:0005509">
    <property type="term" value="F:calcium ion binding"/>
    <property type="evidence" value="ECO:0007669"/>
    <property type="project" value="InterPro"/>
</dbReference>
<sequence length="906" mass="91495">MFPSIEIADGQPLQYTLPGSVFQLNKPYGQLSYGAQQLASMPLPAWLRFDESGLLSGTPQEGSDATYNLTITATDTDGSRNATFLMLYVKAPCPSGLYRHFRVQISAANNGKTAICSILWGADQPRVVHFPTAEATTAGAVAAPAERAFNVSCGRALPGYDADAIEHQPAKAFQQLLNDKVTCDPWPGNSWTANPGDYVAVDMGTSNSDPQMAVIWQYISISSATPVSAIGEYVIKVVAQNPGSNLTSSVLFNLNVVDYYQLTLSLALAGISPSGLTISQQHRFQAGISTAFGLDTAQIFLPNSSGPRRTLLQASTYVLRFSITGLNGKATAEALAQSLEVSVSNGQLNRQLAASGLTTQVALAAPPQAVKASEDSVPAMSGDANTTPDQSPAPTAGSARAVQAPSPAGATGMASAGTLQGPAGPDGLMQGAAMGATHGPTQWQQPAAAAPPASMDALGVPAGPSGPSTPAAGPDSAPGISLSTIPGQPPLPPNAAPAVTAASIPVVSIPFAVPDLSIATFTDDIKQALVDAITASVPATSNVQVYITNIRDGSLLFDTVVLFLDGDSGAAQTLTNIAAASTAAAPSPAGAGPAPARSGGFILPAALANAIVPTVPIIAATANPNAISSPPPPPVNSIDASPISLPNGPSPSMGPTGAANGISSGPLAAAPSISSNPTAGFSASPSPPPPPSTVSTSNVASPSTAASIPIVTFTASLSSFTMATFTIALGNEFKQAIIAKLQINSDVTVDISNLRDGSLLLDTAITFLNGDSISAGTLTSTLSTNAGIQSIFDPNGPLGAVGVTNLKQSTIANPNTAHASGKLNAGEIAGIAIGSMAGLVLAVLLIALITMLVIKRIRRANVTVADVDASSPELAQLSPGGSVLFKAFRKKRPFQPVPLANTASPL</sequence>
<evidence type="ECO:0000259" key="3">
    <source>
        <dbReference type="SMART" id="SM00736"/>
    </source>
</evidence>
<organism evidence="4 5">
    <name type="scientific">Apatococcus fuscideae</name>
    <dbReference type="NCBI Taxonomy" id="2026836"/>
    <lineage>
        <taxon>Eukaryota</taxon>
        <taxon>Viridiplantae</taxon>
        <taxon>Chlorophyta</taxon>
        <taxon>core chlorophytes</taxon>
        <taxon>Trebouxiophyceae</taxon>
        <taxon>Chlorellales</taxon>
        <taxon>Chlorellaceae</taxon>
        <taxon>Apatococcus</taxon>
    </lineage>
</organism>
<dbReference type="InterPro" id="IPR013783">
    <property type="entry name" value="Ig-like_fold"/>
</dbReference>
<dbReference type="SMART" id="SM00736">
    <property type="entry name" value="CADG"/>
    <property type="match status" value="1"/>
</dbReference>
<proteinExistence type="predicted"/>
<protein>
    <recommendedName>
        <fullName evidence="3">Dystroglycan-type cadherin-like domain-containing protein</fullName>
    </recommendedName>
</protein>
<feature type="region of interest" description="Disordered" evidence="1">
    <location>
        <begin position="368"/>
        <end position="486"/>
    </location>
</feature>
<dbReference type="InterPro" id="IPR006644">
    <property type="entry name" value="Cadg"/>
</dbReference>
<keyword evidence="5" id="KW-1185">Reference proteome</keyword>
<dbReference type="AlphaFoldDB" id="A0AAW1T386"/>
<keyword evidence="2" id="KW-0812">Transmembrane</keyword>
<dbReference type="EMBL" id="JALJOV010000471">
    <property type="protein sequence ID" value="KAK9863437.1"/>
    <property type="molecule type" value="Genomic_DNA"/>
</dbReference>
<feature type="region of interest" description="Disordered" evidence="1">
    <location>
        <begin position="626"/>
        <end position="699"/>
    </location>
</feature>
<feature type="compositionally biased region" description="Low complexity" evidence="1">
    <location>
        <begin position="461"/>
        <end position="479"/>
    </location>
</feature>
<gene>
    <name evidence="4" type="ORF">WJX84_004314</name>
</gene>
<evidence type="ECO:0000256" key="1">
    <source>
        <dbReference type="SAM" id="MobiDB-lite"/>
    </source>
</evidence>
<evidence type="ECO:0000313" key="4">
    <source>
        <dbReference type="EMBL" id="KAK9863437.1"/>
    </source>
</evidence>
<dbReference type="GO" id="GO:0016020">
    <property type="term" value="C:membrane"/>
    <property type="evidence" value="ECO:0007669"/>
    <property type="project" value="InterPro"/>
</dbReference>
<accession>A0AAW1T386</accession>
<feature type="domain" description="Dystroglycan-type cadherin-like" evidence="3">
    <location>
        <begin position="2"/>
        <end position="96"/>
    </location>
</feature>
<feature type="transmembrane region" description="Helical" evidence="2">
    <location>
        <begin position="828"/>
        <end position="854"/>
    </location>
</feature>
<keyword evidence="2" id="KW-0472">Membrane</keyword>
<dbReference type="SUPFAM" id="SSF49313">
    <property type="entry name" value="Cadherin-like"/>
    <property type="match status" value="1"/>
</dbReference>
<evidence type="ECO:0000313" key="5">
    <source>
        <dbReference type="Proteomes" id="UP001485043"/>
    </source>
</evidence>
<dbReference type="InterPro" id="IPR015919">
    <property type="entry name" value="Cadherin-like_sf"/>
</dbReference>